<reference evidence="2" key="1">
    <citation type="journal article" date="2014" name="Int. J. Syst. Evol. Microbiol.">
        <title>Complete genome sequence of Corynebacterium casei LMG S-19264T (=DSM 44701T), isolated from a smear-ripened cheese.</title>
        <authorList>
            <consortium name="US DOE Joint Genome Institute (JGI-PGF)"/>
            <person name="Walter F."/>
            <person name="Albersmeier A."/>
            <person name="Kalinowski J."/>
            <person name="Ruckert C."/>
        </authorList>
    </citation>
    <scope>NUCLEOTIDE SEQUENCE</scope>
    <source>
        <strain evidence="2">JCM 4646</strain>
    </source>
</reference>
<gene>
    <name evidence="2" type="ORF">GCM10018781_19880</name>
</gene>
<protein>
    <submittedName>
        <fullName evidence="2">Uncharacterized protein</fullName>
    </submittedName>
</protein>
<evidence type="ECO:0000256" key="1">
    <source>
        <dbReference type="SAM" id="MobiDB-lite"/>
    </source>
</evidence>
<feature type="region of interest" description="Disordered" evidence="1">
    <location>
        <begin position="12"/>
        <end position="63"/>
    </location>
</feature>
<comment type="caution">
    <text evidence="2">The sequence shown here is derived from an EMBL/GenBank/DDBJ whole genome shotgun (WGS) entry which is preliminary data.</text>
</comment>
<dbReference type="EMBL" id="BNBO01000007">
    <property type="protein sequence ID" value="GHH66258.1"/>
    <property type="molecule type" value="Genomic_DNA"/>
</dbReference>
<feature type="compositionally biased region" description="Low complexity" evidence="1">
    <location>
        <begin position="26"/>
        <end position="44"/>
    </location>
</feature>
<name>A0A919KNM7_9ACTN</name>
<keyword evidence="3" id="KW-1185">Reference proteome</keyword>
<reference evidence="2" key="2">
    <citation type="submission" date="2020-09" db="EMBL/GenBank/DDBJ databases">
        <authorList>
            <person name="Sun Q."/>
            <person name="Ohkuma M."/>
        </authorList>
    </citation>
    <scope>NUCLEOTIDE SEQUENCE</scope>
    <source>
        <strain evidence="2">JCM 4646</strain>
    </source>
</reference>
<sequence>MIRELRRAWLSGMGRASSSVGRGTAPERGAAGPLGRRGPAPLRGTAVTPRLRDGAGRWRGGGTPRGLAACTFFAERRAGSKMPGYYGR</sequence>
<organism evidence="2 3">
    <name type="scientific">Kitasatospora indigofera</name>
    <dbReference type="NCBI Taxonomy" id="67307"/>
    <lineage>
        <taxon>Bacteria</taxon>
        <taxon>Bacillati</taxon>
        <taxon>Actinomycetota</taxon>
        <taxon>Actinomycetes</taxon>
        <taxon>Kitasatosporales</taxon>
        <taxon>Streptomycetaceae</taxon>
        <taxon>Kitasatospora</taxon>
    </lineage>
</organism>
<evidence type="ECO:0000313" key="3">
    <source>
        <dbReference type="Proteomes" id="UP000617734"/>
    </source>
</evidence>
<proteinExistence type="predicted"/>
<dbReference type="AlphaFoldDB" id="A0A919KNM7"/>
<evidence type="ECO:0000313" key="2">
    <source>
        <dbReference type="EMBL" id="GHH66258.1"/>
    </source>
</evidence>
<dbReference type="Proteomes" id="UP000617734">
    <property type="component" value="Unassembled WGS sequence"/>
</dbReference>
<accession>A0A919KNM7</accession>